<dbReference type="Pfam" id="PF00408">
    <property type="entry name" value="PGM_PMM_IV"/>
    <property type="match status" value="1"/>
</dbReference>
<reference evidence="15 16" key="1">
    <citation type="submission" date="2016-12" db="EMBL/GenBank/DDBJ databases">
        <authorList>
            <person name="Song W.-J."/>
            <person name="Kurnit D.M."/>
        </authorList>
    </citation>
    <scope>NUCLEOTIDE SEQUENCE [LARGE SCALE GENOMIC DNA]</scope>
    <source>
        <strain evidence="15 16">DSM 11393</strain>
    </source>
</reference>
<comment type="function">
    <text evidence="8 10">Catalyzes the conversion of glucosamine-6-phosphate to glucosamine-1-phosphate.</text>
</comment>
<dbReference type="SUPFAM" id="SSF55957">
    <property type="entry name" value="Phosphoglucomutase, C-terminal domain"/>
    <property type="match status" value="1"/>
</dbReference>
<evidence type="ECO:0000256" key="2">
    <source>
        <dbReference type="ARBA" id="ARBA00022553"/>
    </source>
</evidence>
<dbReference type="GO" id="GO:0005975">
    <property type="term" value="P:carbohydrate metabolic process"/>
    <property type="evidence" value="ECO:0007669"/>
    <property type="project" value="InterPro"/>
</dbReference>
<dbReference type="RefSeq" id="WP_072696673.1">
    <property type="nucleotide sequence ID" value="NZ_FRDI01000004.1"/>
</dbReference>
<dbReference type="Pfam" id="PF02880">
    <property type="entry name" value="PGM_PMM_III"/>
    <property type="match status" value="1"/>
</dbReference>
<feature type="binding site" evidence="8">
    <location>
        <position position="249"/>
    </location>
    <ligand>
        <name>Mg(2+)</name>
        <dbReference type="ChEBI" id="CHEBI:18420"/>
    </ligand>
</feature>
<protein>
    <recommendedName>
        <fullName evidence="7 8">Phosphoglucosamine mutase</fullName>
        <ecNumber evidence="6 8">5.4.2.10</ecNumber>
    </recommendedName>
</protein>
<comment type="catalytic activity">
    <reaction evidence="8 10">
        <text>alpha-D-glucosamine 1-phosphate = D-glucosamine 6-phosphate</text>
        <dbReference type="Rhea" id="RHEA:23424"/>
        <dbReference type="ChEBI" id="CHEBI:58516"/>
        <dbReference type="ChEBI" id="CHEBI:58725"/>
        <dbReference type="EC" id="5.4.2.10"/>
    </reaction>
</comment>
<dbReference type="Pfam" id="PF02879">
    <property type="entry name" value="PGM_PMM_II"/>
    <property type="match status" value="1"/>
</dbReference>
<dbReference type="GO" id="GO:0009252">
    <property type="term" value="P:peptidoglycan biosynthetic process"/>
    <property type="evidence" value="ECO:0007669"/>
    <property type="project" value="UniProtKB-ARBA"/>
</dbReference>
<evidence type="ECO:0000313" key="16">
    <source>
        <dbReference type="Proteomes" id="UP000186469"/>
    </source>
</evidence>
<dbReference type="Pfam" id="PF02878">
    <property type="entry name" value="PGM_PMM_I"/>
    <property type="match status" value="1"/>
</dbReference>
<dbReference type="InterPro" id="IPR006352">
    <property type="entry name" value="GlmM_bact"/>
</dbReference>
<evidence type="ECO:0000259" key="12">
    <source>
        <dbReference type="Pfam" id="PF02878"/>
    </source>
</evidence>
<dbReference type="OrthoDB" id="9806956at2"/>
<evidence type="ECO:0000259" key="13">
    <source>
        <dbReference type="Pfam" id="PF02879"/>
    </source>
</evidence>
<dbReference type="FunFam" id="3.40.120.10:FF:000001">
    <property type="entry name" value="Phosphoglucosamine mutase"/>
    <property type="match status" value="1"/>
</dbReference>
<evidence type="ECO:0000256" key="1">
    <source>
        <dbReference type="ARBA" id="ARBA00010231"/>
    </source>
</evidence>
<name>A0A1M7SKU9_9BACT</name>
<accession>A0A1M7SKU9</accession>
<dbReference type="EC" id="5.4.2.10" evidence="6 8"/>
<keyword evidence="16" id="KW-1185">Reference proteome</keyword>
<dbReference type="PANTHER" id="PTHR42946:SF1">
    <property type="entry name" value="PHOSPHOGLUCOMUTASE (ALPHA-D-GLUCOSE-1,6-BISPHOSPHATE-DEPENDENT)"/>
    <property type="match status" value="1"/>
</dbReference>
<dbReference type="InterPro" id="IPR005844">
    <property type="entry name" value="A-D-PHexomutase_a/b/a-I"/>
</dbReference>
<evidence type="ECO:0000256" key="5">
    <source>
        <dbReference type="ARBA" id="ARBA00023235"/>
    </source>
</evidence>
<evidence type="ECO:0000256" key="10">
    <source>
        <dbReference type="RuleBase" id="RU004327"/>
    </source>
</evidence>
<evidence type="ECO:0000259" key="11">
    <source>
        <dbReference type="Pfam" id="PF00408"/>
    </source>
</evidence>
<feature type="domain" description="Alpha-D-phosphohexomutase alpha/beta/alpha" evidence="14">
    <location>
        <begin position="262"/>
        <end position="372"/>
    </location>
</feature>
<evidence type="ECO:0000256" key="8">
    <source>
        <dbReference type="HAMAP-Rule" id="MF_01554"/>
    </source>
</evidence>
<feature type="modified residue" description="Phosphoserine" evidence="8">
    <location>
        <position position="103"/>
    </location>
</feature>
<comment type="cofactor">
    <cofactor evidence="8">
        <name>Mg(2+)</name>
        <dbReference type="ChEBI" id="CHEBI:18420"/>
    </cofactor>
    <text evidence="8">Binds 1 Mg(2+) ion per subunit.</text>
</comment>
<evidence type="ECO:0000256" key="3">
    <source>
        <dbReference type="ARBA" id="ARBA00022723"/>
    </source>
</evidence>
<organism evidence="15 16">
    <name type="scientific">Desulfovibrio litoralis DSM 11393</name>
    <dbReference type="NCBI Taxonomy" id="1121455"/>
    <lineage>
        <taxon>Bacteria</taxon>
        <taxon>Pseudomonadati</taxon>
        <taxon>Thermodesulfobacteriota</taxon>
        <taxon>Desulfovibrionia</taxon>
        <taxon>Desulfovibrionales</taxon>
        <taxon>Desulfovibrionaceae</taxon>
        <taxon>Desulfovibrio</taxon>
    </lineage>
</organism>
<dbReference type="SUPFAM" id="SSF53738">
    <property type="entry name" value="Phosphoglucomutase, first 3 domains"/>
    <property type="match status" value="3"/>
</dbReference>
<dbReference type="FunFam" id="3.30.310.50:FF:000001">
    <property type="entry name" value="Phosphoglucosamine mutase"/>
    <property type="match status" value="1"/>
</dbReference>
<comment type="similarity">
    <text evidence="1 8 9">Belongs to the phosphohexose mutase family.</text>
</comment>
<feature type="domain" description="Alpha-D-phosphohexomutase alpha/beta/alpha" evidence="12">
    <location>
        <begin position="4"/>
        <end position="136"/>
    </location>
</feature>
<keyword evidence="3 8" id="KW-0479">Metal-binding</keyword>
<dbReference type="NCBIfam" id="TIGR01455">
    <property type="entry name" value="glmM"/>
    <property type="match status" value="1"/>
</dbReference>
<dbReference type="CDD" id="cd05802">
    <property type="entry name" value="GlmM"/>
    <property type="match status" value="1"/>
</dbReference>
<feature type="domain" description="Alpha-D-phosphohexomutase C-terminal" evidence="11">
    <location>
        <begin position="378"/>
        <end position="444"/>
    </location>
</feature>
<dbReference type="InterPro" id="IPR005841">
    <property type="entry name" value="Alpha-D-phosphohexomutase_SF"/>
</dbReference>
<dbReference type="InterPro" id="IPR005846">
    <property type="entry name" value="A-D-PHexomutase_a/b/a-III"/>
</dbReference>
<evidence type="ECO:0000259" key="14">
    <source>
        <dbReference type="Pfam" id="PF02880"/>
    </source>
</evidence>
<dbReference type="InterPro" id="IPR005845">
    <property type="entry name" value="A-D-PHexomutase_a/b/a-II"/>
</dbReference>
<dbReference type="InterPro" id="IPR036900">
    <property type="entry name" value="A-D-PHexomutase_C_sf"/>
</dbReference>
<gene>
    <name evidence="8" type="primary">glmM</name>
    <name evidence="15" type="ORF">SAMN02745728_00967</name>
</gene>
<dbReference type="Proteomes" id="UP000186469">
    <property type="component" value="Unassembled WGS sequence"/>
</dbReference>
<dbReference type="GO" id="GO:0008966">
    <property type="term" value="F:phosphoglucosamine mutase activity"/>
    <property type="evidence" value="ECO:0007669"/>
    <property type="project" value="UniProtKB-UniRule"/>
</dbReference>
<keyword evidence="5 8" id="KW-0413">Isomerase</keyword>
<feature type="domain" description="Alpha-D-phosphohexomutase alpha/beta/alpha" evidence="13">
    <location>
        <begin position="161"/>
        <end position="257"/>
    </location>
</feature>
<dbReference type="Gene3D" id="3.40.120.10">
    <property type="entry name" value="Alpha-D-Glucose-1,6-Bisphosphate, subunit A, domain 3"/>
    <property type="match status" value="3"/>
</dbReference>
<evidence type="ECO:0000313" key="15">
    <source>
        <dbReference type="EMBL" id="SHN59101.1"/>
    </source>
</evidence>
<dbReference type="InterPro" id="IPR016066">
    <property type="entry name" value="A-D-PHexomutase_CS"/>
</dbReference>
<dbReference type="GO" id="GO:0005829">
    <property type="term" value="C:cytosol"/>
    <property type="evidence" value="ECO:0007669"/>
    <property type="project" value="TreeGrafter"/>
</dbReference>
<dbReference type="GO" id="GO:0000287">
    <property type="term" value="F:magnesium ion binding"/>
    <property type="evidence" value="ECO:0007669"/>
    <property type="project" value="UniProtKB-UniRule"/>
</dbReference>
<feature type="binding site" evidence="8">
    <location>
        <position position="247"/>
    </location>
    <ligand>
        <name>Mg(2+)</name>
        <dbReference type="ChEBI" id="CHEBI:18420"/>
    </ligand>
</feature>
<dbReference type="PANTHER" id="PTHR42946">
    <property type="entry name" value="PHOSPHOHEXOSE MUTASE"/>
    <property type="match status" value="1"/>
</dbReference>
<feature type="binding site" evidence="8">
    <location>
        <position position="245"/>
    </location>
    <ligand>
        <name>Mg(2+)</name>
        <dbReference type="ChEBI" id="CHEBI:18420"/>
    </ligand>
</feature>
<dbReference type="InterPro" id="IPR050060">
    <property type="entry name" value="Phosphoglucosamine_mutase"/>
</dbReference>
<keyword evidence="4 8" id="KW-0460">Magnesium</keyword>
<dbReference type="STRING" id="1121455.SAMN02745728_00967"/>
<feature type="active site" description="Phosphoserine intermediate" evidence="8">
    <location>
        <position position="103"/>
    </location>
</feature>
<feature type="binding site" description="via phosphate group" evidence="8">
    <location>
        <position position="103"/>
    </location>
    <ligand>
        <name>Mg(2+)</name>
        <dbReference type="ChEBI" id="CHEBI:18420"/>
    </ligand>
</feature>
<dbReference type="PROSITE" id="PS00710">
    <property type="entry name" value="PGM_PMM"/>
    <property type="match status" value="1"/>
</dbReference>
<dbReference type="NCBIfam" id="NF008139">
    <property type="entry name" value="PRK10887.1"/>
    <property type="match status" value="1"/>
</dbReference>
<dbReference type="Gene3D" id="3.30.310.50">
    <property type="entry name" value="Alpha-D-phosphohexomutase, C-terminal domain"/>
    <property type="match status" value="1"/>
</dbReference>
<dbReference type="GO" id="GO:0004615">
    <property type="term" value="F:phosphomannomutase activity"/>
    <property type="evidence" value="ECO:0007669"/>
    <property type="project" value="TreeGrafter"/>
</dbReference>
<evidence type="ECO:0000256" key="9">
    <source>
        <dbReference type="RuleBase" id="RU004326"/>
    </source>
</evidence>
<dbReference type="InterPro" id="IPR005843">
    <property type="entry name" value="A-D-PHexomutase_C"/>
</dbReference>
<dbReference type="HAMAP" id="MF_01554_B">
    <property type="entry name" value="GlmM_B"/>
    <property type="match status" value="1"/>
</dbReference>
<evidence type="ECO:0000256" key="7">
    <source>
        <dbReference type="ARBA" id="ARBA00068193"/>
    </source>
</evidence>
<dbReference type="InterPro" id="IPR016055">
    <property type="entry name" value="A-D-PHexomutase_a/b/a-I/II/III"/>
</dbReference>
<dbReference type="PRINTS" id="PR00509">
    <property type="entry name" value="PGMPMM"/>
</dbReference>
<evidence type="ECO:0000256" key="6">
    <source>
        <dbReference type="ARBA" id="ARBA00066330"/>
    </source>
</evidence>
<evidence type="ECO:0000256" key="4">
    <source>
        <dbReference type="ARBA" id="ARBA00022842"/>
    </source>
</evidence>
<dbReference type="AlphaFoldDB" id="A0A1M7SKU9"/>
<comment type="PTM">
    <text evidence="8">Activated by phosphorylation.</text>
</comment>
<dbReference type="FunFam" id="3.40.120.10:FF:000002">
    <property type="entry name" value="Phosphoglucosamine mutase"/>
    <property type="match status" value="1"/>
</dbReference>
<dbReference type="GO" id="GO:0006048">
    <property type="term" value="P:UDP-N-acetylglucosamine biosynthetic process"/>
    <property type="evidence" value="ECO:0007669"/>
    <property type="project" value="TreeGrafter"/>
</dbReference>
<dbReference type="EMBL" id="FRDI01000004">
    <property type="protein sequence ID" value="SHN59101.1"/>
    <property type="molecule type" value="Genomic_DNA"/>
</dbReference>
<proteinExistence type="inferred from homology"/>
<keyword evidence="2 8" id="KW-0597">Phosphoprotein</keyword>
<sequence length="451" mass="49846">MAKRLFGTDGLRGTVNKYPMTAEMALRLGLAAGTYFNSGSQRRHSVVIGKDTRLSGYVFEHALTSGLCATGMDVFLVGPIPTPAIAFLTKNMRADFGVVISASHNPYHDNGIKFFDKNGYKLPDSTENIITEMISDQNWEWEYPEQKNIGRAKKIEDSLGRYIVYLKNTFPSQLTLDGMRVVLDCANGAAYKVGPRALEELGAEVFTLSVEPNGTNINYQCGSLYPELLAAKVKETRADIGLALDGDADRLIVVDEKANILDGDQLMAIFAEDMMRTGRLKDRNLVATIMSNMALEVFMRQHNGKLTRTQVGDRYVVESMRESGATLGGEQSGHIIFNEYSTTGDGLMAGLQLLKILKERQKPLSEIAGLLQLYPQELINVVVQQKTPIEECQPLQKAINEAEAELKDKGRVLLRYSGTEPKLRVMVEGEDAEQVKKLATELATLVKKLLG</sequence>